<dbReference type="Pfam" id="PF21771">
    <property type="entry name" value="CFAP58_CC"/>
    <property type="match status" value="1"/>
</dbReference>
<evidence type="ECO:0000256" key="3">
    <source>
        <dbReference type="SAM" id="MobiDB-lite"/>
    </source>
</evidence>
<dbReference type="InterPro" id="IPR049270">
    <property type="entry name" value="CFAP58_CC"/>
</dbReference>
<dbReference type="Gene3D" id="6.10.280.10">
    <property type="entry name" value="Mediator complex, subunit Med21"/>
    <property type="match status" value="1"/>
</dbReference>
<dbReference type="PANTHER" id="PTHR32083:SF0">
    <property type="entry name" value="CILIA AND FLAGELLA-ASSOCIATED PROTEIN 58"/>
    <property type="match status" value="1"/>
</dbReference>
<dbReference type="EMBL" id="GEDC01019946">
    <property type="protein sequence ID" value="JAS17352.1"/>
    <property type="molecule type" value="Transcribed_RNA"/>
</dbReference>
<organism evidence="5">
    <name type="scientific">Clastoptera arizonana</name>
    <name type="common">Arizona spittle bug</name>
    <dbReference type="NCBI Taxonomy" id="38151"/>
    <lineage>
        <taxon>Eukaryota</taxon>
        <taxon>Metazoa</taxon>
        <taxon>Ecdysozoa</taxon>
        <taxon>Arthropoda</taxon>
        <taxon>Hexapoda</taxon>
        <taxon>Insecta</taxon>
        <taxon>Pterygota</taxon>
        <taxon>Neoptera</taxon>
        <taxon>Paraneoptera</taxon>
        <taxon>Hemiptera</taxon>
        <taxon>Auchenorrhyncha</taxon>
        <taxon>Cercopoidea</taxon>
        <taxon>Clastopteridae</taxon>
        <taxon>Clastoptera</taxon>
    </lineage>
</organism>
<dbReference type="GO" id="GO:0005856">
    <property type="term" value="C:cytoskeleton"/>
    <property type="evidence" value="ECO:0007669"/>
    <property type="project" value="TreeGrafter"/>
</dbReference>
<dbReference type="AlphaFoldDB" id="A0A1B6CV42"/>
<evidence type="ECO:0000256" key="1">
    <source>
        <dbReference type="ARBA" id="ARBA00023054"/>
    </source>
</evidence>
<feature type="domain" description="Cilia- and flagella-associated protein 58 central coiled coil" evidence="4">
    <location>
        <begin position="383"/>
        <end position="679"/>
    </location>
</feature>
<feature type="coiled-coil region" evidence="2">
    <location>
        <begin position="746"/>
        <end position="849"/>
    </location>
</feature>
<keyword evidence="1 2" id="KW-0175">Coiled coil</keyword>
<reference evidence="5" key="1">
    <citation type="submission" date="2015-12" db="EMBL/GenBank/DDBJ databases">
        <title>De novo transcriptome assembly of four potential Pierce s Disease insect vectors from Arizona vineyards.</title>
        <authorList>
            <person name="Tassone E.E."/>
        </authorList>
    </citation>
    <scope>NUCLEOTIDE SEQUENCE</scope>
</reference>
<feature type="coiled-coil region" evidence="2">
    <location>
        <begin position="507"/>
        <end position="614"/>
    </location>
</feature>
<feature type="coiled-coil region" evidence="2">
    <location>
        <begin position="661"/>
        <end position="712"/>
    </location>
</feature>
<evidence type="ECO:0000313" key="5">
    <source>
        <dbReference type="EMBL" id="JAS17352.1"/>
    </source>
</evidence>
<evidence type="ECO:0000256" key="2">
    <source>
        <dbReference type="SAM" id="Coils"/>
    </source>
</evidence>
<protein>
    <recommendedName>
        <fullName evidence="4">Cilia- and flagella-associated protein 58 central coiled coil domain-containing protein</fullName>
    </recommendedName>
</protein>
<evidence type="ECO:0000259" key="4">
    <source>
        <dbReference type="Pfam" id="PF21771"/>
    </source>
</evidence>
<feature type="region of interest" description="Disordered" evidence="3">
    <location>
        <begin position="859"/>
        <end position="878"/>
    </location>
</feature>
<feature type="coiled-coil region" evidence="2">
    <location>
        <begin position="130"/>
        <end position="366"/>
    </location>
</feature>
<name>A0A1B6CV42_9HEMI</name>
<proteinExistence type="predicted"/>
<gene>
    <name evidence="5" type="ORF">g.26066</name>
</gene>
<accession>A0A1B6CV42</accession>
<sequence length="895" mass="105586">MSMYKDLNKTDQNKDDFQVLEVENEIKDLEPIYTVMVSELEGMPETKKYTNEIYRIWAALCKAQENSKELNSLLKENLQNMATNNLKIEHIIQAAHNDEKVITKLQEEVQLSLKMMGAAQSREQYSHGIVKNLRKHIDHLNHDLEQKTRTLEQDGEYRSLAKNEEAQIKQRENMINEISKLKKKLNYYIEYQDEMEKTNTSKDKKIEELTQELKNQINETSKEARFKENTVEDLHQVQTQLKLRDNDIKHLKKQILEYQQSIAQYQETIRDQKISLEKMNQHLEIQLVQSNKLSQDLHKNWSKIEEDRQKIEILTKQLQFKEESEAKLTIELTNANKVLETFKKKLNKMEAEKLKVIEQKKKLEVEMEKIVRSMDNDRYNLGLEVQKVNNLKRKEEITADFAIKTKLELEEQIRLVKIKDKDRTQMEQEISNNRITLTKQSQQIIALENEKNRYVSETVILTKKVEAAYEDLQLKGSEIIDYRKKIAQIESQLTDKISLYESVRYELNNCSKNLIEAQDDISELTHKSRVMILQIEQLKDDIAGKETQLINEKLALHKVQEEKQAMKIEVQKFKDQFNQSRNMISVLTSEKETLEKLLKQADNEQKKDKIEKEKILNDKAKLSTLVVKLNGELAQSHDNLKVFQSIMDKEKVQFSQKLEDIRILKLEVNRLSNEKQVLTSSLQNMVDLRTEVHNLEKNLTKERLKSQALTEEQQNPLNVHRWRKLEGTDPDTHMLLMKTKIQQSRVLKKTKDMLDLQNKYDDLERQFNCLTMKQPQNQNTADLNLQLNTLQRDLNLKANKIKGLIAELNGREAQAKDFEVEIYRLNHELNEMKKKYYEQKEKSDKLNQKLKDIKLPENEALNSKENMKNNVDDMNKGIQKPYFTGGGFNMRRNGT</sequence>
<feature type="compositionally biased region" description="Basic and acidic residues" evidence="3">
    <location>
        <begin position="865"/>
        <end position="875"/>
    </location>
</feature>
<dbReference type="PANTHER" id="PTHR32083">
    <property type="entry name" value="CILIA AND FLAGELLA-ASSOCIATED PROTEIN 58-RELATED"/>
    <property type="match status" value="1"/>
</dbReference>